<reference evidence="3" key="1">
    <citation type="submission" date="2019-07" db="EMBL/GenBank/DDBJ databases">
        <title>Annotation for the trematode Paragonimus miyazaki's.</title>
        <authorList>
            <person name="Choi Y.-J."/>
        </authorList>
    </citation>
    <scope>NUCLEOTIDE SEQUENCE</scope>
    <source>
        <strain evidence="3">Japan</strain>
    </source>
</reference>
<feature type="domain" description="Aminotransferase class V" evidence="2">
    <location>
        <begin position="106"/>
        <end position="406"/>
    </location>
</feature>
<accession>A0A8S9YL79</accession>
<evidence type="ECO:0000256" key="1">
    <source>
        <dbReference type="SAM" id="MobiDB-lite"/>
    </source>
</evidence>
<keyword evidence="4" id="KW-1185">Reference proteome</keyword>
<feature type="region of interest" description="Disordered" evidence="1">
    <location>
        <begin position="27"/>
        <end position="48"/>
    </location>
</feature>
<gene>
    <name evidence="3" type="ORF">EG68_09407</name>
</gene>
<dbReference type="EMBL" id="JTDE01005795">
    <property type="protein sequence ID" value="KAF7247150.1"/>
    <property type="molecule type" value="Genomic_DNA"/>
</dbReference>
<organism evidence="3 4">
    <name type="scientific">Paragonimus skrjabini miyazakii</name>
    <dbReference type="NCBI Taxonomy" id="59628"/>
    <lineage>
        <taxon>Eukaryota</taxon>
        <taxon>Metazoa</taxon>
        <taxon>Spiralia</taxon>
        <taxon>Lophotrochozoa</taxon>
        <taxon>Platyhelminthes</taxon>
        <taxon>Trematoda</taxon>
        <taxon>Digenea</taxon>
        <taxon>Plagiorchiida</taxon>
        <taxon>Troglotremata</taxon>
        <taxon>Troglotrematidae</taxon>
        <taxon>Paragonimus</taxon>
    </lineage>
</organism>
<evidence type="ECO:0000259" key="2">
    <source>
        <dbReference type="Pfam" id="PF00266"/>
    </source>
</evidence>
<protein>
    <recommendedName>
        <fullName evidence="2">Aminotransferase class V domain-containing protein</fullName>
    </recommendedName>
</protein>
<sequence>MARFGDVANSRSAHRIFYTMPEKPTVNSSESILHRPNSKYDNSTDHTPVCRTNNAADSTMLMTYINENIMGRSKTFRGPFGDRKTLYCDWTASGKSLSFIEDFIITEVLPTYGNTHTTTNVTSLQTTMFRHEARDIIRNAVRASVDDAVIFVGSGCTGAIHKLIHNLHLEQPPIVIVGPFEHHSNILPWRHLARKVCRAETDSSGTVSLHSLESILRVESISAQELGCKLIVCMAAASNVTGILVDVNAFSSLTHRYGGLAFWDYATAAPYVKIDMNPIVTGPNRDLVYKDAVYFSMHKFIGGPQTPGVLIAKRSLFSAGESQPSGCGGGTVFFVRRDAQVYLKDVEEREEGGTPAIVESIRAGLVMQLKEAVTCEAIMEREEALVKYVDYSVGNLKCEAFYSPYQFNCHRSHEFREFNSFRTVLSLGKIQHLELK</sequence>
<dbReference type="Proteomes" id="UP000822476">
    <property type="component" value="Unassembled WGS sequence"/>
</dbReference>
<dbReference type="InterPro" id="IPR000192">
    <property type="entry name" value="Aminotrans_V_dom"/>
</dbReference>
<comment type="caution">
    <text evidence="3">The sequence shown here is derived from an EMBL/GenBank/DDBJ whole genome shotgun (WGS) entry which is preliminary data.</text>
</comment>
<dbReference type="OrthoDB" id="420046at2759"/>
<dbReference type="AlphaFoldDB" id="A0A8S9YL79"/>
<dbReference type="PANTHER" id="PTHR43686">
    <property type="entry name" value="SULFURTRANSFERASE-RELATED"/>
    <property type="match status" value="1"/>
</dbReference>
<dbReference type="InterPro" id="IPR015424">
    <property type="entry name" value="PyrdxlP-dep_Trfase"/>
</dbReference>
<dbReference type="PANTHER" id="PTHR43686:SF1">
    <property type="entry name" value="AMINOTRAN_5 DOMAIN-CONTAINING PROTEIN"/>
    <property type="match status" value="1"/>
</dbReference>
<dbReference type="Gene3D" id="3.40.640.10">
    <property type="entry name" value="Type I PLP-dependent aspartate aminotransferase-like (Major domain)"/>
    <property type="match status" value="1"/>
</dbReference>
<dbReference type="InterPro" id="IPR015421">
    <property type="entry name" value="PyrdxlP-dep_Trfase_major"/>
</dbReference>
<evidence type="ECO:0000313" key="3">
    <source>
        <dbReference type="EMBL" id="KAF7247150.1"/>
    </source>
</evidence>
<name>A0A8S9YL79_9TREM</name>
<dbReference type="SUPFAM" id="SSF53383">
    <property type="entry name" value="PLP-dependent transferases"/>
    <property type="match status" value="1"/>
</dbReference>
<proteinExistence type="predicted"/>
<evidence type="ECO:0000313" key="4">
    <source>
        <dbReference type="Proteomes" id="UP000822476"/>
    </source>
</evidence>
<dbReference type="Pfam" id="PF00266">
    <property type="entry name" value="Aminotran_5"/>
    <property type="match status" value="1"/>
</dbReference>